<comment type="similarity">
    <text evidence="2">Belongs to the UPF0220 family.</text>
</comment>
<protein>
    <submittedName>
        <fullName evidence="9">Vacuolar protein sorting-associated protein 68</fullName>
    </submittedName>
</protein>
<keyword evidence="4 8" id="KW-1133">Transmembrane helix</keyword>
<feature type="region of interest" description="Disordered" evidence="7">
    <location>
        <begin position="390"/>
        <end position="409"/>
    </location>
</feature>
<feature type="coiled-coil region" evidence="6">
    <location>
        <begin position="161"/>
        <end position="261"/>
    </location>
</feature>
<evidence type="ECO:0000256" key="7">
    <source>
        <dbReference type="SAM" id="MobiDB-lite"/>
    </source>
</evidence>
<dbReference type="GO" id="GO:0016020">
    <property type="term" value="C:membrane"/>
    <property type="evidence" value="ECO:0007669"/>
    <property type="project" value="UniProtKB-SubCell"/>
</dbReference>
<evidence type="ECO:0000256" key="3">
    <source>
        <dbReference type="ARBA" id="ARBA00022692"/>
    </source>
</evidence>
<comment type="subcellular location">
    <subcellularLocation>
        <location evidence="1">Membrane</location>
        <topology evidence="1">Multi-pass membrane protein</topology>
    </subcellularLocation>
</comment>
<gene>
    <name evidence="9" type="primary">VPS68_3</name>
    <name evidence="9" type="ORF">LTR91_024020</name>
</gene>
<dbReference type="Proteomes" id="UP001175353">
    <property type="component" value="Unassembled WGS sequence"/>
</dbReference>
<dbReference type="PANTHER" id="PTHR13180">
    <property type="entry name" value="SMALL MEMBRANE PROTEIN-RELATED"/>
    <property type="match status" value="1"/>
</dbReference>
<feature type="transmembrane region" description="Helical" evidence="8">
    <location>
        <begin position="138"/>
        <end position="161"/>
    </location>
</feature>
<feature type="region of interest" description="Disordered" evidence="7">
    <location>
        <begin position="421"/>
        <end position="475"/>
    </location>
</feature>
<dbReference type="Pfam" id="PF05255">
    <property type="entry name" value="UPF0220"/>
    <property type="match status" value="1"/>
</dbReference>
<keyword evidence="3 8" id="KW-0812">Transmembrane</keyword>
<evidence type="ECO:0000256" key="6">
    <source>
        <dbReference type="SAM" id="Coils"/>
    </source>
</evidence>
<evidence type="ECO:0000256" key="2">
    <source>
        <dbReference type="ARBA" id="ARBA00005335"/>
    </source>
</evidence>
<organism evidence="9 10">
    <name type="scientific">Friedmanniomyces endolithicus</name>
    <dbReference type="NCBI Taxonomy" id="329885"/>
    <lineage>
        <taxon>Eukaryota</taxon>
        <taxon>Fungi</taxon>
        <taxon>Dikarya</taxon>
        <taxon>Ascomycota</taxon>
        <taxon>Pezizomycotina</taxon>
        <taxon>Dothideomycetes</taxon>
        <taxon>Dothideomycetidae</taxon>
        <taxon>Mycosphaerellales</taxon>
        <taxon>Teratosphaeriaceae</taxon>
        <taxon>Friedmanniomyces</taxon>
    </lineage>
</organism>
<dbReference type="InterPro" id="IPR007919">
    <property type="entry name" value="UPF0220"/>
</dbReference>
<evidence type="ECO:0000256" key="8">
    <source>
        <dbReference type="SAM" id="Phobius"/>
    </source>
</evidence>
<keyword evidence="10" id="KW-1185">Reference proteome</keyword>
<feature type="transmembrane region" description="Helical" evidence="8">
    <location>
        <begin position="98"/>
        <end position="126"/>
    </location>
</feature>
<feature type="transmembrane region" description="Helical" evidence="8">
    <location>
        <begin position="58"/>
        <end position="78"/>
    </location>
</feature>
<accession>A0AAN6JX93</accession>
<feature type="transmembrane region" description="Helical" evidence="8">
    <location>
        <begin position="26"/>
        <end position="46"/>
    </location>
</feature>
<evidence type="ECO:0000256" key="5">
    <source>
        <dbReference type="ARBA" id="ARBA00023136"/>
    </source>
</evidence>
<sequence>MADTSGHRLFKFPKPQWMTSANTRNAGVYAAGALFSIALFVFIDAATFSKSNLNGSEFHVNFVDWIPGIFSVLGMLIINSIDKSRLSADNFSYSGDGVAWKARVVLFMGFAAMAGGLAGSVTVCLLKYVVREASWPALWFGVANIASNALIMLSSVVLWLAEKYAKQLHDATQKIMELETEVADGEVRLEQAKAVHEGISRQDNASGALHNRLNAAALQIRELENAVTGHQDQLKAKQNDVDAMAKELQEQRAISKEALEQCVSVNAGSDRVLRERRVVDVKAKNSQDATKAELRAIKQERTLLRRQVTNFEKLRESLGTKVATLTHGVDKVQRDLSAKEAEMRKMGGLLDREKKRRIEAEAMLGPDGKRCRKCHPVIVDLEQHDAPEENITQPNESQQSHQQADVTGGSLQPTTAVATTASNQVRSDNYGPAPLQVPQRPELRLPDGYNPAPMQVRPYPGSRPLHGGWQPVNGTAWRPEALRPLAPTPRNM</sequence>
<dbReference type="EMBL" id="JAUJLE010000570">
    <property type="protein sequence ID" value="KAK0953122.1"/>
    <property type="molecule type" value="Genomic_DNA"/>
</dbReference>
<proteinExistence type="inferred from homology"/>
<comment type="caution">
    <text evidence="9">The sequence shown here is derived from an EMBL/GenBank/DDBJ whole genome shotgun (WGS) entry which is preliminary data.</text>
</comment>
<evidence type="ECO:0000256" key="1">
    <source>
        <dbReference type="ARBA" id="ARBA00004141"/>
    </source>
</evidence>
<reference evidence="9" key="1">
    <citation type="submission" date="2023-06" db="EMBL/GenBank/DDBJ databases">
        <title>Black Yeasts Isolated from many extreme environments.</title>
        <authorList>
            <person name="Coleine C."/>
            <person name="Stajich J.E."/>
            <person name="Selbmann L."/>
        </authorList>
    </citation>
    <scope>NUCLEOTIDE SEQUENCE</scope>
    <source>
        <strain evidence="9">CCFEE 5200</strain>
    </source>
</reference>
<keyword evidence="5 8" id="KW-0472">Membrane</keyword>
<evidence type="ECO:0000256" key="4">
    <source>
        <dbReference type="ARBA" id="ARBA00022989"/>
    </source>
</evidence>
<name>A0AAN6JX93_9PEZI</name>
<keyword evidence="6" id="KW-0175">Coiled coil</keyword>
<evidence type="ECO:0000313" key="9">
    <source>
        <dbReference type="EMBL" id="KAK0953122.1"/>
    </source>
</evidence>
<dbReference type="AlphaFoldDB" id="A0AAN6JX93"/>
<evidence type="ECO:0000313" key="10">
    <source>
        <dbReference type="Proteomes" id="UP001175353"/>
    </source>
</evidence>